<dbReference type="AlphaFoldDB" id="A0AAV9P0I5"/>
<protein>
    <submittedName>
        <fullName evidence="3">Uncharacterized protein</fullName>
    </submittedName>
</protein>
<name>A0AAV9P0I5_9PEZI</name>
<keyword evidence="4" id="KW-1185">Reference proteome</keyword>
<keyword evidence="2" id="KW-1133">Transmembrane helix</keyword>
<evidence type="ECO:0000313" key="4">
    <source>
        <dbReference type="Proteomes" id="UP001337655"/>
    </source>
</evidence>
<evidence type="ECO:0000256" key="1">
    <source>
        <dbReference type="SAM" id="MobiDB-lite"/>
    </source>
</evidence>
<gene>
    <name evidence="3" type="ORF">LTR77_009733</name>
</gene>
<comment type="caution">
    <text evidence="3">The sequence shown here is derived from an EMBL/GenBank/DDBJ whole genome shotgun (WGS) entry which is preliminary data.</text>
</comment>
<keyword evidence="2" id="KW-0472">Membrane</keyword>
<sequence>MHLPSQPSVRANSTADPTPIDQSDNTNYDATSDTHNIIIGSIALVLAAATIVLAVVLFRLERRRGQLSTQGGGSTEEQGVGMDDLERGSSSEASGVDSTVQTAVGESTTSEQQLSGTQ</sequence>
<dbReference type="GeneID" id="89931063"/>
<feature type="transmembrane region" description="Helical" evidence="2">
    <location>
        <begin position="37"/>
        <end position="58"/>
    </location>
</feature>
<feature type="compositionally biased region" description="Polar residues" evidence="1">
    <location>
        <begin position="90"/>
        <end position="118"/>
    </location>
</feature>
<dbReference type="EMBL" id="JAVRRT010000019">
    <property type="protein sequence ID" value="KAK5164527.1"/>
    <property type="molecule type" value="Genomic_DNA"/>
</dbReference>
<evidence type="ECO:0000313" key="3">
    <source>
        <dbReference type="EMBL" id="KAK5164527.1"/>
    </source>
</evidence>
<dbReference type="Proteomes" id="UP001337655">
    <property type="component" value="Unassembled WGS sequence"/>
</dbReference>
<keyword evidence="2" id="KW-0812">Transmembrane</keyword>
<dbReference type="RefSeq" id="XP_064654775.1">
    <property type="nucleotide sequence ID" value="XM_064806959.1"/>
</dbReference>
<feature type="region of interest" description="Disordered" evidence="1">
    <location>
        <begin position="1"/>
        <end position="32"/>
    </location>
</feature>
<evidence type="ECO:0000256" key="2">
    <source>
        <dbReference type="SAM" id="Phobius"/>
    </source>
</evidence>
<feature type="region of interest" description="Disordered" evidence="1">
    <location>
        <begin position="65"/>
        <end position="118"/>
    </location>
</feature>
<organism evidence="3 4">
    <name type="scientific">Saxophila tyrrhenica</name>
    <dbReference type="NCBI Taxonomy" id="1690608"/>
    <lineage>
        <taxon>Eukaryota</taxon>
        <taxon>Fungi</taxon>
        <taxon>Dikarya</taxon>
        <taxon>Ascomycota</taxon>
        <taxon>Pezizomycotina</taxon>
        <taxon>Dothideomycetes</taxon>
        <taxon>Dothideomycetidae</taxon>
        <taxon>Mycosphaerellales</taxon>
        <taxon>Extremaceae</taxon>
        <taxon>Saxophila</taxon>
    </lineage>
</organism>
<accession>A0AAV9P0I5</accession>
<proteinExistence type="predicted"/>
<reference evidence="3 4" key="1">
    <citation type="submission" date="2023-08" db="EMBL/GenBank/DDBJ databases">
        <title>Black Yeasts Isolated from many extreme environments.</title>
        <authorList>
            <person name="Coleine C."/>
            <person name="Stajich J.E."/>
            <person name="Selbmann L."/>
        </authorList>
    </citation>
    <scope>NUCLEOTIDE SEQUENCE [LARGE SCALE GENOMIC DNA]</scope>
    <source>
        <strain evidence="3 4">CCFEE 5935</strain>
    </source>
</reference>